<dbReference type="SUPFAM" id="SSF50800">
    <property type="entry name" value="PK beta-barrel domain-like"/>
    <property type="match status" value="1"/>
</dbReference>
<dbReference type="EMBL" id="JAOVZR010000001">
    <property type="protein sequence ID" value="MCY0147904.1"/>
    <property type="molecule type" value="Genomic_DNA"/>
</dbReference>
<gene>
    <name evidence="2" type="ORF">OEG84_09310</name>
</gene>
<protein>
    <submittedName>
        <fullName evidence="2">Molybdenum cofactor sulfurase</fullName>
    </submittedName>
</protein>
<name>A0ABT3Z994_9HYPH</name>
<feature type="domain" description="MOSC" evidence="1">
    <location>
        <begin position="39"/>
        <end position="198"/>
    </location>
</feature>
<dbReference type="RefSeq" id="WP_267653498.1">
    <property type="nucleotide sequence ID" value="NZ_JAOVZR010000001.1"/>
</dbReference>
<sequence>MTLPMFADDATMLPKIHPSQKLRARVAATLDARGGDFLSEPVAELELGFDGIPGDFHAGPTRSSGGREPWYPRGTEIRNERQISIVAADELALAAAKMGIDRIEPGWIGANLVIEGIPLLSMLPPRTQLFFEGGVTLRIDGDNAPCRIAGAAIAKNYPEMDETALALAFVPAARRRRGVVAWVEKPGRISAGEALSVRIWEQWIYPAG</sequence>
<dbReference type="InterPro" id="IPR052716">
    <property type="entry name" value="MOSC_domain"/>
</dbReference>
<keyword evidence="3" id="KW-1185">Reference proteome</keyword>
<proteinExistence type="predicted"/>
<reference evidence="2" key="1">
    <citation type="submission" date="2022-10" db="EMBL/GenBank/DDBJ databases">
        <title>Hoeflea sp. G2-23, isolated from marine algae.</title>
        <authorList>
            <person name="Kristyanto S."/>
            <person name="Kim J.M."/>
            <person name="Jeon C.O."/>
        </authorList>
    </citation>
    <scope>NUCLEOTIDE SEQUENCE</scope>
    <source>
        <strain evidence="2">G2-23</strain>
    </source>
</reference>
<dbReference type="Proteomes" id="UP001073227">
    <property type="component" value="Unassembled WGS sequence"/>
</dbReference>
<dbReference type="InterPro" id="IPR011037">
    <property type="entry name" value="Pyrv_Knase-like_insert_dom_sf"/>
</dbReference>
<comment type="caution">
    <text evidence="2">The sequence shown here is derived from an EMBL/GenBank/DDBJ whole genome shotgun (WGS) entry which is preliminary data.</text>
</comment>
<organism evidence="2 3">
    <name type="scientific">Hoeflea algicola</name>
    <dbReference type="NCBI Taxonomy" id="2983763"/>
    <lineage>
        <taxon>Bacteria</taxon>
        <taxon>Pseudomonadati</taxon>
        <taxon>Pseudomonadota</taxon>
        <taxon>Alphaproteobacteria</taxon>
        <taxon>Hyphomicrobiales</taxon>
        <taxon>Rhizobiaceae</taxon>
        <taxon>Hoeflea</taxon>
    </lineage>
</organism>
<dbReference type="InterPro" id="IPR005302">
    <property type="entry name" value="MoCF_Sase_C"/>
</dbReference>
<evidence type="ECO:0000259" key="1">
    <source>
        <dbReference type="PROSITE" id="PS51340"/>
    </source>
</evidence>
<dbReference type="PANTHER" id="PTHR36930">
    <property type="entry name" value="METAL-SULFUR CLUSTER BIOSYNTHESIS PROTEINS YUAD-RELATED"/>
    <property type="match status" value="1"/>
</dbReference>
<dbReference type="Pfam" id="PF03473">
    <property type="entry name" value="MOSC"/>
    <property type="match status" value="1"/>
</dbReference>
<evidence type="ECO:0000313" key="2">
    <source>
        <dbReference type="EMBL" id="MCY0147904.1"/>
    </source>
</evidence>
<evidence type="ECO:0000313" key="3">
    <source>
        <dbReference type="Proteomes" id="UP001073227"/>
    </source>
</evidence>
<dbReference type="PANTHER" id="PTHR36930:SF1">
    <property type="entry name" value="MOSC DOMAIN-CONTAINING PROTEIN"/>
    <property type="match status" value="1"/>
</dbReference>
<accession>A0ABT3Z994</accession>
<dbReference type="PROSITE" id="PS51340">
    <property type="entry name" value="MOSC"/>
    <property type="match status" value="1"/>
</dbReference>
<dbReference type="Gene3D" id="2.40.33.20">
    <property type="entry name" value="PK beta-barrel domain-like"/>
    <property type="match status" value="1"/>
</dbReference>